<dbReference type="EMBL" id="NIXT01001235">
    <property type="protein sequence ID" value="OXE31429.1"/>
    <property type="molecule type" value="Genomic_DNA"/>
</dbReference>
<sequence length="155" mass="16828">KAFDSGWTIEQSIVSGSDKAILDLDGSVENNRDIDTHTSIPAGTKIEYKVTATVNNNAVGEILNLLTVDGDTVSAKTKASAEKYDFEKHITRFLDQDGVTSLSGGYTPGGYIEYEISLVNLNNVHMQNMPIKDELSAIKTQYLDGSMGAAFDSWT</sequence>
<reference evidence="1 2" key="1">
    <citation type="journal article" date="2017" name="Appl. Environ. Microbiol.">
        <title>Parallel evolution of two clades of a major Atlantic endemic Vibrio parahaemolyticus pathogen lineage by independent acquisition of related pathogenicity islands.</title>
        <authorList>
            <person name="Xu F."/>
            <person name="Gonzalez-Escalona N."/>
            <person name="Drees K.P."/>
            <person name="Sebra R.P."/>
            <person name="Cooper V.S."/>
            <person name="Jones S.H."/>
            <person name="Whistler C.A."/>
        </authorList>
    </citation>
    <scope>NUCLEOTIDE SEQUENCE [LARGE SCALE GENOMIC DNA]</scope>
    <source>
        <strain evidence="1 2">MAVP-3</strain>
    </source>
</reference>
<accession>A0A227J8H7</accession>
<dbReference type="AlphaFoldDB" id="A0A227J8H7"/>
<gene>
    <name evidence="1" type="ORF">CA163_18130</name>
</gene>
<comment type="caution">
    <text evidence="1">The sequence shown here is derived from an EMBL/GenBank/DDBJ whole genome shotgun (WGS) entry which is preliminary data.</text>
</comment>
<evidence type="ECO:0000313" key="2">
    <source>
        <dbReference type="Proteomes" id="UP000214596"/>
    </source>
</evidence>
<protein>
    <submittedName>
        <fullName evidence="1">Uncharacterized protein</fullName>
    </submittedName>
</protein>
<dbReference type="Proteomes" id="UP000214596">
    <property type="component" value="Unassembled WGS sequence"/>
</dbReference>
<proteinExistence type="predicted"/>
<name>A0A227J8H7_VIBPH</name>
<feature type="non-terminal residue" evidence="1">
    <location>
        <position position="1"/>
    </location>
</feature>
<evidence type="ECO:0000313" key="1">
    <source>
        <dbReference type="EMBL" id="OXE31429.1"/>
    </source>
</evidence>
<organism evidence="1 2">
    <name type="scientific">Vibrio parahaemolyticus</name>
    <dbReference type="NCBI Taxonomy" id="670"/>
    <lineage>
        <taxon>Bacteria</taxon>
        <taxon>Pseudomonadati</taxon>
        <taxon>Pseudomonadota</taxon>
        <taxon>Gammaproteobacteria</taxon>
        <taxon>Vibrionales</taxon>
        <taxon>Vibrionaceae</taxon>
        <taxon>Vibrio</taxon>
    </lineage>
</organism>
<feature type="non-terminal residue" evidence="1">
    <location>
        <position position="155"/>
    </location>
</feature>